<dbReference type="AlphaFoldDB" id="C0EFW5"/>
<keyword evidence="2" id="KW-1185">Reference proteome</keyword>
<gene>
    <name evidence="1" type="ORF">CLOSTMETH_02758</name>
</gene>
<proteinExistence type="predicted"/>
<comment type="caution">
    <text evidence="1">The sequence shown here is derived from an EMBL/GenBank/DDBJ whole genome shotgun (WGS) entry which is preliminary data.</text>
</comment>
<name>C0EFW5_9FIRM</name>
<accession>C0EFW5</accession>
<dbReference type="EMBL" id="ACEC01000093">
    <property type="protein sequence ID" value="EEG29745.1"/>
    <property type="molecule type" value="Genomic_DNA"/>
</dbReference>
<dbReference type="HOGENOM" id="CLU_3024031_0_0_9"/>
<reference evidence="1 2" key="1">
    <citation type="submission" date="2009-01" db="EMBL/GenBank/DDBJ databases">
        <authorList>
            <person name="Fulton L."/>
            <person name="Clifton S."/>
            <person name="Fulton B."/>
            <person name="Xu J."/>
            <person name="Minx P."/>
            <person name="Pepin K.H."/>
            <person name="Johnson M."/>
            <person name="Bhonagiri V."/>
            <person name="Nash W.E."/>
            <person name="Mardis E.R."/>
            <person name="Wilson R.K."/>
        </authorList>
    </citation>
    <scope>NUCLEOTIDE SEQUENCE [LARGE SCALE GENOMIC DNA]</scope>
    <source>
        <strain evidence="1 2">DSM 5476</strain>
    </source>
</reference>
<reference evidence="1 2" key="2">
    <citation type="submission" date="2009-02" db="EMBL/GenBank/DDBJ databases">
        <title>Draft genome sequence of Clostridium methylpentosum (DSM 5476).</title>
        <authorList>
            <person name="Sudarsanam P."/>
            <person name="Ley R."/>
            <person name="Guruge J."/>
            <person name="Turnbaugh P.J."/>
            <person name="Mahowald M."/>
            <person name="Liep D."/>
            <person name="Gordon J."/>
        </authorList>
    </citation>
    <scope>NUCLEOTIDE SEQUENCE [LARGE SCALE GENOMIC DNA]</scope>
    <source>
        <strain evidence="1 2">DSM 5476</strain>
    </source>
</reference>
<organism evidence="1 2">
    <name type="scientific">[Clostridium] methylpentosum DSM 5476</name>
    <dbReference type="NCBI Taxonomy" id="537013"/>
    <lineage>
        <taxon>Bacteria</taxon>
        <taxon>Bacillati</taxon>
        <taxon>Bacillota</taxon>
        <taxon>Clostridia</taxon>
        <taxon>Eubacteriales</taxon>
        <taxon>Oscillospiraceae</taxon>
        <taxon>Oscillospiraceae incertae sedis</taxon>
    </lineage>
</organism>
<evidence type="ECO:0000313" key="2">
    <source>
        <dbReference type="Proteomes" id="UP000003340"/>
    </source>
</evidence>
<protein>
    <submittedName>
        <fullName evidence="1">Uncharacterized protein</fullName>
    </submittedName>
</protein>
<evidence type="ECO:0000313" key="1">
    <source>
        <dbReference type="EMBL" id="EEG29745.1"/>
    </source>
</evidence>
<sequence>MYLHIVFCGWVAGKRYGGRRGATPGGAALHLGTVCPKVEPTRNDNARTALYCAGA</sequence>
<dbReference type="Proteomes" id="UP000003340">
    <property type="component" value="Unassembled WGS sequence"/>
</dbReference>